<feature type="compositionally biased region" description="Basic residues" evidence="1">
    <location>
        <begin position="220"/>
        <end position="231"/>
    </location>
</feature>
<dbReference type="OrthoDB" id="696117at2759"/>
<feature type="compositionally biased region" description="Basic and acidic residues" evidence="1">
    <location>
        <begin position="159"/>
        <end position="183"/>
    </location>
</feature>
<dbReference type="AlphaFoldDB" id="A0A1P8BGJ5"/>
<evidence type="ECO:0000313" key="3">
    <source>
        <dbReference type="EMBL" id="ANM70728.1"/>
    </source>
</evidence>
<feature type="region of interest" description="Disordered" evidence="1">
    <location>
        <begin position="55"/>
        <end position="231"/>
    </location>
</feature>
<sequence>MKTVTGRVVSAEPISLSKAAKLLSGFASSDNGASQDVSAYLRRASAAFTELKSFHREIKSKETKPSSDRETKSTETKQSSDAKSERNVIDEFDGRKIRYRNSEAVSVESVYGRERDEKKMKKSKDADVVDEKVNEKLEAEQRSEERRERKKEKKKKKNNKDEDVVDEKEKEKLEDEQRSGERKKEKKKKRKSDEEIVSEERKSKKKRKSDEEMGSEERKSKKKRKLKEIDD</sequence>
<gene>
    <name evidence="3" type="primary">MGO3.1</name>
    <name evidence="2 3" type="ordered locus">At5g60030</name>
</gene>
<feature type="compositionally biased region" description="Basic and acidic residues" evidence="1">
    <location>
        <begin position="111"/>
        <end position="147"/>
    </location>
</feature>
<dbReference type="GeneID" id="836125"/>
<dbReference type="Araport" id="AT5G60030"/>
<evidence type="ECO:0000313" key="2">
    <source>
        <dbReference type="Araport" id="AT5G60030"/>
    </source>
</evidence>
<reference evidence="4" key="2">
    <citation type="journal article" date="2017" name="Plant J.">
        <title>Araport11: a complete reannotation of the Arabidopsis thaliana reference genome.</title>
        <authorList>
            <person name="Cheng C.Y."/>
            <person name="Krishnakumar V."/>
            <person name="Chan A.P."/>
            <person name="Thibaud-Nissen F."/>
            <person name="Schobel S."/>
            <person name="Town C.D."/>
        </authorList>
    </citation>
    <scope>GENOME REANNOTATION</scope>
    <source>
        <strain evidence="4">cv. Columbia</strain>
    </source>
</reference>
<evidence type="ECO:0007829" key="6">
    <source>
        <dbReference type="ProteomicsDB" id="A0A1P8BGJ5"/>
    </source>
</evidence>
<proteinExistence type="evidence at protein level"/>
<dbReference type="Proteomes" id="UP000006548">
    <property type="component" value="Chromosome 5"/>
</dbReference>
<organism evidence="3 4">
    <name type="scientific">Arabidopsis thaliana</name>
    <name type="common">Mouse-ear cress</name>
    <dbReference type="NCBI Taxonomy" id="3702"/>
    <lineage>
        <taxon>Eukaryota</taxon>
        <taxon>Viridiplantae</taxon>
        <taxon>Streptophyta</taxon>
        <taxon>Embryophyta</taxon>
        <taxon>Tracheophyta</taxon>
        <taxon>Spermatophyta</taxon>
        <taxon>Magnoliopsida</taxon>
        <taxon>eudicotyledons</taxon>
        <taxon>Gunneridae</taxon>
        <taxon>Pentapetalae</taxon>
        <taxon>rosids</taxon>
        <taxon>malvids</taxon>
        <taxon>Brassicales</taxon>
        <taxon>Brassicaceae</taxon>
        <taxon>Camelineae</taxon>
        <taxon>Arabidopsis</taxon>
    </lineage>
</organism>
<feature type="compositionally biased region" description="Basic and acidic residues" evidence="1">
    <location>
        <begin position="191"/>
        <end position="219"/>
    </location>
</feature>
<dbReference type="RefSeq" id="NP_001332313.1">
    <property type="nucleotide sequence ID" value="NM_001345385.1"/>
</dbReference>
<dbReference type="SMR" id="A0A1P8BGJ5"/>
<dbReference type="PANTHER" id="PTHR48227:SF1">
    <property type="entry name" value="DNA LIGASE 1-LIKE"/>
    <property type="match status" value="1"/>
</dbReference>
<accession>A0A1P8BGJ5</accession>
<evidence type="ECO:0000313" key="4">
    <source>
        <dbReference type="Proteomes" id="UP000006548"/>
    </source>
</evidence>
<feature type="compositionally biased region" description="Basic residues" evidence="1">
    <location>
        <begin position="148"/>
        <end position="158"/>
    </location>
</feature>
<dbReference type="TAIR" id="AT5G60030"/>
<dbReference type="PANTHER" id="PTHR48227">
    <property type="entry name" value="DNA TOPOISOMERASE 1-LIKE"/>
    <property type="match status" value="1"/>
</dbReference>
<keyword evidence="5 6" id="KW-1267">Proteomics identification</keyword>
<keyword evidence="4" id="KW-1185">Reference proteome</keyword>
<name>A0A1P8BGJ5_ARATH</name>
<evidence type="ECO:0000256" key="1">
    <source>
        <dbReference type="SAM" id="MobiDB-lite"/>
    </source>
</evidence>
<dbReference type="ExpressionAtlas" id="A0A1P8BGJ5">
    <property type="expression patterns" value="baseline and differential"/>
</dbReference>
<protein>
    <submittedName>
        <fullName evidence="3">Uncharacterized protein</fullName>
    </submittedName>
</protein>
<reference evidence="3 4" key="1">
    <citation type="journal article" date="2000" name="Nature">
        <title>Sequence and analysis of chromosome 5 of the plant Arabidopsis thaliana.</title>
        <authorList>
            <consortium name="Kazusa DNA Research Institute"/>
            <consortium name="Cold Spring Harbor and Washington University in St Louis Sequencing Consortium"/>
            <consortium name="European Union Arabidopsis Genome Sequencing Consortium"/>
            <person name="Tabata S."/>
            <person name="Kaneko T."/>
            <person name="Nakamura Y."/>
            <person name="Kotani H."/>
            <person name="Kato T."/>
            <person name="Asamizu E."/>
            <person name="Miyajima N."/>
            <person name="Sasamoto S."/>
            <person name="Kimura T."/>
            <person name="Hosouchi T."/>
            <person name="Kawashima K."/>
            <person name="Kohara M."/>
            <person name="Matsumoto M."/>
            <person name="Matsuno A."/>
            <person name="Muraki A."/>
            <person name="Nakayama S."/>
            <person name="Nakazaki N."/>
            <person name="Naruo K."/>
            <person name="Okumura S."/>
            <person name="Shinpo S."/>
            <person name="Takeuchi C."/>
            <person name="Wada T."/>
            <person name="Watanabe A."/>
            <person name="Yamada M."/>
            <person name="Yasuda M."/>
            <person name="Sato S."/>
            <person name="de la Bastide M."/>
            <person name="Huang E."/>
            <person name="Spiegel L."/>
            <person name="Gnoj L."/>
            <person name="O'Shaughnessy A."/>
            <person name="Preston R."/>
            <person name="Habermann K."/>
            <person name="Murray J."/>
            <person name="Johnson D."/>
            <person name="Rohlfing T."/>
            <person name="Nelson J."/>
            <person name="Stoneking T."/>
            <person name="Pepin K."/>
            <person name="Spieth J."/>
            <person name="Sekhon M."/>
            <person name="Armstrong J."/>
            <person name="Becker M."/>
            <person name="Belter E."/>
            <person name="Cordum H."/>
            <person name="Cordes M."/>
            <person name="Courtney L."/>
            <person name="Courtney W."/>
            <person name="Dante M."/>
            <person name="Du H."/>
            <person name="Edwards J."/>
            <person name="Fryman J."/>
            <person name="Haakensen B."/>
            <person name="Lamar E."/>
            <person name="Latreille P."/>
            <person name="Leonard S."/>
            <person name="Meyer R."/>
            <person name="Mulvaney E."/>
            <person name="Ozersky P."/>
            <person name="Riley A."/>
            <person name="Strowmatt C."/>
            <person name="Wagner-McPherson C."/>
            <person name="Wollam A."/>
            <person name="Yoakum M."/>
            <person name="Bell M."/>
            <person name="Dedhia N."/>
            <person name="Parnell L."/>
            <person name="Shah R."/>
            <person name="Rodriguez M."/>
            <person name="See L.H."/>
            <person name="Vil D."/>
            <person name="Baker J."/>
            <person name="Kirchoff K."/>
            <person name="Toth K."/>
            <person name="King L."/>
            <person name="Bahret A."/>
            <person name="Miller B."/>
            <person name="Marra M."/>
            <person name="Martienssen R."/>
            <person name="McCombie W.R."/>
            <person name="Wilson R.K."/>
            <person name="Murphy G."/>
            <person name="Bancroft I."/>
            <person name="Volckaert G."/>
            <person name="Wambutt R."/>
            <person name="Dusterhoft A."/>
            <person name="Stiekema W."/>
            <person name="Pohl T."/>
            <person name="Entian K.D."/>
            <person name="Terryn N."/>
            <person name="Hartley N."/>
            <person name="Bent E."/>
            <person name="Johnson S."/>
            <person name="Langham S.A."/>
            <person name="McCullagh B."/>
            <person name="Robben J."/>
            <person name="Grymonprez B."/>
            <person name="Zimmermann W."/>
            <person name="Ramsperger U."/>
            <person name="Wedler H."/>
            <person name="Balke K."/>
            <person name="Wedler E."/>
            <person name="Peters S."/>
            <person name="van Staveren M."/>
            <person name="Dirkse W."/>
            <person name="Mooijman P."/>
            <person name="Lankhorst R.K."/>
            <person name="Weitzenegger T."/>
            <person name="Bothe G."/>
            <person name="Rose M."/>
            <person name="Hauf J."/>
            <person name="Berneiser S."/>
            <person name="Hempel S."/>
            <person name="Feldpausch M."/>
            <person name="Lamberth S."/>
            <person name="Villarroel R."/>
            <person name="Gielen J."/>
            <person name="Ardiles W."/>
            <person name="Bents O."/>
            <person name="Lemcke K."/>
            <person name="Kolesov G."/>
            <person name="Mayer K."/>
            <person name="Rudd S."/>
            <person name="Schoof H."/>
            <person name="Schueller C."/>
            <person name="Zaccaria P."/>
            <person name="Mewes H.W."/>
            <person name="Bevan M."/>
            <person name="Fransz P."/>
        </authorList>
    </citation>
    <scope>NUCLEOTIDE SEQUENCE [LARGE SCALE GENOMIC DNA]</scope>
    <source>
        <strain evidence="4">cv. Columbia</strain>
    </source>
</reference>
<feature type="compositionally biased region" description="Basic and acidic residues" evidence="1">
    <location>
        <begin position="55"/>
        <end position="96"/>
    </location>
</feature>
<dbReference type="ProteomicsDB" id="218143"/>
<dbReference type="EMBL" id="CP002688">
    <property type="protein sequence ID" value="ANM70728.1"/>
    <property type="molecule type" value="Genomic_DNA"/>
</dbReference>
<evidence type="ECO:0007829" key="5">
    <source>
        <dbReference type="PeptideAtlas" id="A0A1P8BGJ5"/>
    </source>
</evidence>